<evidence type="ECO:0000313" key="1">
    <source>
        <dbReference type="EMBL" id="GFH57213.1"/>
    </source>
</evidence>
<keyword evidence="2" id="KW-1185">Reference proteome</keyword>
<dbReference type="EMBL" id="BLLK01000057">
    <property type="protein sequence ID" value="GFH57213.1"/>
    <property type="molecule type" value="Genomic_DNA"/>
</dbReference>
<evidence type="ECO:0000313" key="2">
    <source>
        <dbReference type="Proteomes" id="UP001054902"/>
    </source>
</evidence>
<dbReference type="AlphaFoldDB" id="A0AAD3HBN3"/>
<name>A0AAD3HBN3_9STRA</name>
<comment type="caution">
    <text evidence="1">The sequence shown here is derived from an EMBL/GenBank/DDBJ whole genome shotgun (WGS) entry which is preliminary data.</text>
</comment>
<protein>
    <submittedName>
        <fullName evidence="1">Uncharacterized protein</fullName>
    </submittedName>
</protein>
<reference evidence="1 2" key="1">
    <citation type="journal article" date="2021" name="Sci. Rep.">
        <title>The genome of the diatom Chaetoceros tenuissimus carries an ancient integrated fragment of an extant virus.</title>
        <authorList>
            <person name="Hongo Y."/>
            <person name="Kimura K."/>
            <person name="Takaki Y."/>
            <person name="Yoshida Y."/>
            <person name="Baba S."/>
            <person name="Kobayashi G."/>
            <person name="Nagasaki K."/>
            <person name="Hano T."/>
            <person name="Tomaru Y."/>
        </authorList>
    </citation>
    <scope>NUCLEOTIDE SEQUENCE [LARGE SCALE GENOMIC DNA]</scope>
    <source>
        <strain evidence="1 2">NIES-3715</strain>
    </source>
</reference>
<sequence>MEDLAKDRNSKLQLVASGRDYQHPDDSFRNPEYREVLCVSAPVVKNKQVFKVSFFDNFNRTCMKWEHLEYEKEHINGVVGFIDGFLRKDDRSEIIKVVNTELDIEDDMIHLETRLDEVSTRLNQIQNAVASLCGK</sequence>
<accession>A0AAD3HBN3</accession>
<organism evidence="1 2">
    <name type="scientific">Chaetoceros tenuissimus</name>
    <dbReference type="NCBI Taxonomy" id="426638"/>
    <lineage>
        <taxon>Eukaryota</taxon>
        <taxon>Sar</taxon>
        <taxon>Stramenopiles</taxon>
        <taxon>Ochrophyta</taxon>
        <taxon>Bacillariophyta</taxon>
        <taxon>Coscinodiscophyceae</taxon>
        <taxon>Chaetocerotophycidae</taxon>
        <taxon>Chaetocerotales</taxon>
        <taxon>Chaetocerotaceae</taxon>
        <taxon>Chaetoceros</taxon>
    </lineage>
</organism>
<gene>
    <name evidence="1" type="ORF">CTEN210_13689</name>
</gene>
<proteinExistence type="predicted"/>
<dbReference type="Proteomes" id="UP001054902">
    <property type="component" value="Unassembled WGS sequence"/>
</dbReference>